<accession>A0A9P7T2K4</accession>
<name>A0A9P7T2K4_9HYPO</name>
<feature type="chain" id="PRO_5040432516" description="Secreted protein" evidence="1">
    <location>
        <begin position="22"/>
        <end position="98"/>
    </location>
</feature>
<keyword evidence="1" id="KW-0732">Signal</keyword>
<comment type="caution">
    <text evidence="2">The sequence shown here is derived from an EMBL/GenBank/DDBJ whole genome shotgun (WGS) entry which is preliminary data.</text>
</comment>
<feature type="signal peptide" evidence="1">
    <location>
        <begin position="1"/>
        <end position="21"/>
    </location>
</feature>
<dbReference type="AlphaFoldDB" id="A0A9P7T2K4"/>
<proteinExistence type="predicted"/>
<gene>
    <name evidence="2" type="ORF">E4U43_005470</name>
</gene>
<protein>
    <recommendedName>
        <fullName evidence="4">Secreted protein</fullName>
    </recommendedName>
</protein>
<keyword evidence="3" id="KW-1185">Reference proteome</keyword>
<evidence type="ECO:0000313" key="2">
    <source>
        <dbReference type="EMBL" id="KAG6015304.1"/>
    </source>
</evidence>
<dbReference type="Proteomes" id="UP000748025">
    <property type="component" value="Unassembled WGS sequence"/>
</dbReference>
<organism evidence="2 3">
    <name type="scientific">Claviceps pusilla</name>
    <dbReference type="NCBI Taxonomy" id="123648"/>
    <lineage>
        <taxon>Eukaryota</taxon>
        <taxon>Fungi</taxon>
        <taxon>Dikarya</taxon>
        <taxon>Ascomycota</taxon>
        <taxon>Pezizomycotina</taxon>
        <taxon>Sordariomycetes</taxon>
        <taxon>Hypocreomycetidae</taxon>
        <taxon>Hypocreales</taxon>
        <taxon>Clavicipitaceae</taxon>
        <taxon>Claviceps</taxon>
    </lineage>
</organism>
<reference evidence="2" key="1">
    <citation type="journal article" date="2020" name="bioRxiv">
        <title>Whole genome comparisons of ergot fungi reveals the divergence and evolution of species within the genus Claviceps are the result of varying mechanisms driving genome evolution and host range expansion.</title>
        <authorList>
            <person name="Wyka S.A."/>
            <person name="Mondo S.J."/>
            <person name="Liu M."/>
            <person name="Dettman J."/>
            <person name="Nalam V."/>
            <person name="Broders K.D."/>
        </authorList>
    </citation>
    <scope>NUCLEOTIDE SEQUENCE</scope>
    <source>
        <strain evidence="2">CCC 602</strain>
    </source>
</reference>
<dbReference type="EMBL" id="SRPW01000360">
    <property type="protein sequence ID" value="KAG6015304.1"/>
    <property type="molecule type" value="Genomic_DNA"/>
</dbReference>
<evidence type="ECO:0000313" key="3">
    <source>
        <dbReference type="Proteomes" id="UP000748025"/>
    </source>
</evidence>
<sequence length="98" mass="10809">MSGGWLHGIMFIFVAVHYARSFDSFDGFNTAASADSSDNSSDWDATWVHESRALSPIEKDREEKGEGLPAVRCVVLSRSDVMSTKVDKRRTGQICPSP</sequence>
<evidence type="ECO:0008006" key="4">
    <source>
        <dbReference type="Google" id="ProtNLM"/>
    </source>
</evidence>
<evidence type="ECO:0000256" key="1">
    <source>
        <dbReference type="SAM" id="SignalP"/>
    </source>
</evidence>